<dbReference type="PANTHER" id="PTHR42933:SF4">
    <property type="entry name" value="TYPE I RESTRICTION ENZYME ECOKI METHYLASE SUBUNIT"/>
    <property type="match status" value="1"/>
</dbReference>
<dbReference type="REBASE" id="422280">
    <property type="entry name" value="M.Cla13003I"/>
</dbReference>
<keyword evidence="6" id="KW-0680">Restriction system</keyword>
<dbReference type="Proteomes" id="UP000194309">
    <property type="component" value="Chromosome"/>
</dbReference>
<dbReference type="GO" id="GO:0008170">
    <property type="term" value="F:N-methyltransferase activity"/>
    <property type="evidence" value="ECO:0007669"/>
    <property type="project" value="InterPro"/>
</dbReference>
<keyword evidence="5" id="KW-0949">S-adenosyl-L-methionine</keyword>
<dbReference type="InterPro" id="IPR002052">
    <property type="entry name" value="DNA_methylase_N6_adenine_CS"/>
</dbReference>
<protein>
    <recommendedName>
        <fullName evidence="2">site-specific DNA-methyltransferase (adenine-specific)</fullName>
        <ecNumber evidence="2">2.1.1.72</ecNumber>
    </recommendedName>
</protein>
<evidence type="ECO:0000256" key="5">
    <source>
        <dbReference type="ARBA" id="ARBA00022691"/>
    </source>
</evidence>
<dbReference type="Gene3D" id="3.40.50.150">
    <property type="entry name" value="Vaccinia Virus protein VP39"/>
    <property type="match status" value="1"/>
</dbReference>
<dbReference type="InterPro" id="IPR029063">
    <property type="entry name" value="SAM-dependent_MTases_sf"/>
</dbReference>
<feature type="domain" description="N6 adenine-specific DNA methyltransferase N-terminal" evidence="9">
    <location>
        <begin position="9"/>
        <end position="111"/>
    </location>
</feature>
<reference evidence="10 11" key="1">
    <citation type="journal article" date="2017" name="Genome Biol. Evol.">
        <title>Comparative Genomic Analysis Identifies a Campylobacter Clade Deficient in Selenium Metabolism.</title>
        <authorList>
            <person name="Miller W.G."/>
            <person name="Yee E."/>
            <person name="Lopes B.S."/>
            <person name="Chapman M.H."/>
            <person name="Huynh S."/>
            <person name="Bono J.L."/>
            <person name="Parker C.T."/>
            <person name="Strachan N.J.C."/>
            <person name="Forbes K.J."/>
        </authorList>
    </citation>
    <scope>NUCLEOTIDE SEQUENCE [LARGE SCALE GENOMIC DNA]</scope>
    <source>
        <strain evidence="10 11">NCTC 13003</strain>
    </source>
</reference>
<dbReference type="Gene3D" id="1.20.1260.30">
    <property type="match status" value="1"/>
</dbReference>
<keyword evidence="4" id="KW-0808">Transferase</keyword>
<evidence type="ECO:0000313" key="10">
    <source>
        <dbReference type="EMBL" id="ARQ98558.1"/>
    </source>
</evidence>
<dbReference type="InterPro" id="IPR003356">
    <property type="entry name" value="DNA_methylase_A-5"/>
</dbReference>
<dbReference type="PROSITE" id="PS00092">
    <property type="entry name" value="N6_MTASE"/>
    <property type="match status" value="1"/>
</dbReference>
<dbReference type="AlphaFoldDB" id="A0A1X9SQQ7"/>
<dbReference type="InterPro" id="IPR051537">
    <property type="entry name" value="DNA_Adenine_Mtase"/>
</dbReference>
<dbReference type="STRING" id="1660064.CIGN_0246"/>
<proteinExistence type="inferred from homology"/>
<evidence type="ECO:0000256" key="7">
    <source>
        <dbReference type="ARBA" id="ARBA00047942"/>
    </source>
</evidence>
<dbReference type="InterPro" id="IPR022749">
    <property type="entry name" value="D12N6_MeTrfase_N"/>
</dbReference>
<evidence type="ECO:0000256" key="6">
    <source>
        <dbReference type="ARBA" id="ARBA00022747"/>
    </source>
</evidence>
<evidence type="ECO:0000256" key="4">
    <source>
        <dbReference type="ARBA" id="ARBA00022679"/>
    </source>
</evidence>
<dbReference type="OrthoDB" id="9784823at2"/>
<keyword evidence="3" id="KW-0489">Methyltransferase</keyword>
<dbReference type="Pfam" id="PF12161">
    <property type="entry name" value="HsdM_N"/>
    <property type="match status" value="1"/>
</dbReference>
<feature type="domain" description="DNA methylase adenine-specific" evidence="8">
    <location>
        <begin position="122"/>
        <end position="436"/>
    </location>
</feature>
<dbReference type="RefSeq" id="WP_086302016.1">
    <property type="nucleotide sequence ID" value="NZ_JBJEGO010000030.1"/>
</dbReference>
<dbReference type="GO" id="GO:0003677">
    <property type="term" value="F:DNA binding"/>
    <property type="evidence" value="ECO:0007669"/>
    <property type="project" value="InterPro"/>
</dbReference>
<gene>
    <name evidence="10" type="primary">hsdM2</name>
    <name evidence="10" type="ORF">CIGN_0246</name>
</gene>
<dbReference type="SUPFAM" id="SSF53335">
    <property type="entry name" value="S-adenosyl-L-methionine-dependent methyltransferases"/>
    <property type="match status" value="1"/>
</dbReference>
<dbReference type="EMBL" id="CP018788">
    <property type="protein sequence ID" value="ARQ98558.1"/>
    <property type="molecule type" value="Genomic_DNA"/>
</dbReference>
<accession>A0A1X9SQQ7</accession>
<dbReference type="PANTHER" id="PTHR42933">
    <property type="entry name" value="SLR6095 PROTEIN"/>
    <property type="match status" value="1"/>
</dbReference>
<comment type="catalytic activity">
    <reaction evidence="7">
        <text>a 2'-deoxyadenosine in DNA + S-adenosyl-L-methionine = an N(6)-methyl-2'-deoxyadenosine in DNA + S-adenosyl-L-homocysteine + H(+)</text>
        <dbReference type="Rhea" id="RHEA:15197"/>
        <dbReference type="Rhea" id="RHEA-COMP:12418"/>
        <dbReference type="Rhea" id="RHEA-COMP:12419"/>
        <dbReference type="ChEBI" id="CHEBI:15378"/>
        <dbReference type="ChEBI" id="CHEBI:57856"/>
        <dbReference type="ChEBI" id="CHEBI:59789"/>
        <dbReference type="ChEBI" id="CHEBI:90615"/>
        <dbReference type="ChEBI" id="CHEBI:90616"/>
        <dbReference type="EC" id="2.1.1.72"/>
    </reaction>
</comment>
<dbReference type="PRINTS" id="PR00507">
    <property type="entry name" value="N12N6MTFRASE"/>
</dbReference>
<dbReference type="KEGG" id="cdev:CIGN_0246"/>
<accession>A0A381D7C5</accession>
<evidence type="ECO:0000256" key="1">
    <source>
        <dbReference type="ARBA" id="ARBA00006594"/>
    </source>
</evidence>
<evidence type="ECO:0000259" key="9">
    <source>
        <dbReference type="Pfam" id="PF12161"/>
    </source>
</evidence>
<evidence type="ECO:0000259" key="8">
    <source>
        <dbReference type="Pfam" id="PF02384"/>
    </source>
</evidence>
<evidence type="ECO:0000256" key="2">
    <source>
        <dbReference type="ARBA" id="ARBA00011900"/>
    </source>
</evidence>
<sequence length="475" mass="52750">MSESALIGKVWNYASILRDSGVSYTDYVSQITYLLFLKMDDEREKFLGVASLLPSHCKWQNLSNLDGSELETAYTNALNTLSKQSGIVGTIYQKAQNKINEPAKLKRLVSLIDNETWLGLDVDVKGAIYEGLLQKNATETKGGAGQYFTPRAIIKAIVSVMKPQIGMSINDPACGTGGFLLEAYEYMRASSKDKTKLENLKTKALSGTDISPLVTSLCAMNLYLHDIGGDESPVKTSDSLLSLGDQRYDMVLTNPPFGKKSSTKIMGDDGSVNTQSESYERDDFIVSTSNKQINFLQHIMSVLKIGGKAAVVLPDNVLFEGGAGEKVRQRLLKDFNLHTILRLPTGIFYAQGVKANVLFFDKLTPSNEPKTTQVWVYDLRTNQNFTLVENPLNDESLADFIQCYGDNLAQRKQSERFKCFNIDEILKRDKTNLDISWIKEQSVINSENIATPDEILEEIKADIAAALGELEQIKV</sequence>
<dbReference type="REBASE" id="201148">
    <property type="entry name" value="M.Csp13003ORF246P"/>
</dbReference>
<comment type="similarity">
    <text evidence="1">Belongs to the N(4)/N(6)-methyltransferase family.</text>
</comment>
<organism evidence="10 11">
    <name type="scientific">Campylobacter devanensis</name>
    <dbReference type="NCBI Taxonomy" id="3161138"/>
    <lineage>
        <taxon>Bacteria</taxon>
        <taxon>Pseudomonadati</taxon>
        <taxon>Campylobacterota</taxon>
        <taxon>Epsilonproteobacteria</taxon>
        <taxon>Campylobacterales</taxon>
        <taxon>Campylobacteraceae</taxon>
        <taxon>Campylobacter</taxon>
    </lineage>
</organism>
<dbReference type="GO" id="GO:0009307">
    <property type="term" value="P:DNA restriction-modification system"/>
    <property type="evidence" value="ECO:0007669"/>
    <property type="project" value="UniProtKB-KW"/>
</dbReference>
<name>A0A1X9SQQ7_9BACT</name>
<dbReference type="GO" id="GO:0009007">
    <property type="term" value="F:site-specific DNA-methyltransferase (adenine-specific) activity"/>
    <property type="evidence" value="ECO:0007669"/>
    <property type="project" value="UniProtKB-EC"/>
</dbReference>
<evidence type="ECO:0000313" key="11">
    <source>
        <dbReference type="Proteomes" id="UP000194309"/>
    </source>
</evidence>
<dbReference type="Pfam" id="PF02384">
    <property type="entry name" value="N6_Mtase"/>
    <property type="match status" value="1"/>
</dbReference>
<dbReference type="EC" id="2.1.1.72" evidence="2"/>
<keyword evidence="11" id="KW-1185">Reference proteome</keyword>
<dbReference type="GO" id="GO:0032259">
    <property type="term" value="P:methylation"/>
    <property type="evidence" value="ECO:0007669"/>
    <property type="project" value="UniProtKB-KW"/>
</dbReference>
<evidence type="ECO:0000256" key="3">
    <source>
        <dbReference type="ARBA" id="ARBA00022603"/>
    </source>
</evidence>
<dbReference type="InterPro" id="IPR038333">
    <property type="entry name" value="T1MK-like_N_sf"/>
</dbReference>